<dbReference type="AlphaFoldDB" id="A0A512N961"/>
<dbReference type="GO" id="GO:0016810">
    <property type="term" value="F:hydrolase activity, acting on carbon-nitrogen (but not peptide) bonds"/>
    <property type="evidence" value="ECO:0007669"/>
    <property type="project" value="InterPro"/>
</dbReference>
<gene>
    <name evidence="2" type="ORF">RSO01_26640</name>
</gene>
<evidence type="ECO:0000259" key="1">
    <source>
        <dbReference type="Pfam" id="PF01979"/>
    </source>
</evidence>
<evidence type="ECO:0000313" key="3">
    <source>
        <dbReference type="Proteomes" id="UP000321058"/>
    </source>
</evidence>
<dbReference type="OrthoDB" id="9782972at2"/>
<dbReference type="PANTHER" id="PTHR43135:SF3">
    <property type="entry name" value="ALPHA-D-RIBOSE 1-METHYLPHOSPHONATE 5-TRIPHOSPHATE DIPHOSPHATASE"/>
    <property type="match status" value="1"/>
</dbReference>
<dbReference type="SUPFAM" id="SSF51556">
    <property type="entry name" value="Metallo-dependent hydrolases"/>
    <property type="match status" value="1"/>
</dbReference>
<sequence>MNSVQSHPSAALLGVANQPPLTWELPQPKRPIALKVATLLDGKGGTLRDTVVVVSGDKIERIGGPVPQGAQVYDLDGMTVAPGLIDTHVHVTYHFSHDRFIDNRLVGQDEPVPDSVLFGVENGVRILEAGFTTVQSLGPGTAWDLPLREAWARNLVPGPRLLTSLQWFRYDQPGQTVQPEPELRAMVRDLKARGADAIKIFASTSVREGSRPTLTQAQLDVICGECNSQGLRSVVHAYTSAVKMAVQAGCTAIEHGTGGMTDEALALMAAKGTFFDPTVGVVTENYVANKDKYLGVGNYTAEAFAMMEKLIANPKPPEEFMRSLKVPGLKIVYGSDATAGAHGHNAEGLLYRIKFGGQHAMQALVSATSLAAESLNLGSEIGTIAPGMTADIVAMRGDYLADATALRRMAFVMKGGRVFKYQP</sequence>
<keyword evidence="3" id="KW-1185">Reference proteome</keyword>
<dbReference type="InterPro" id="IPR011059">
    <property type="entry name" value="Metal-dep_hydrolase_composite"/>
</dbReference>
<accession>A0A512N961</accession>
<proteinExistence type="predicted"/>
<dbReference type="Pfam" id="PF01979">
    <property type="entry name" value="Amidohydro_1"/>
    <property type="match status" value="1"/>
</dbReference>
<dbReference type="InterPro" id="IPR006680">
    <property type="entry name" value="Amidohydro-rel"/>
</dbReference>
<comment type="caution">
    <text evidence="2">The sequence shown here is derived from an EMBL/GenBank/DDBJ whole genome shotgun (WGS) entry which is preliminary data.</text>
</comment>
<dbReference type="InterPro" id="IPR032466">
    <property type="entry name" value="Metal_Hydrolase"/>
</dbReference>
<dbReference type="InterPro" id="IPR051781">
    <property type="entry name" value="Metallo-dep_Hydrolase"/>
</dbReference>
<name>A0A512N961_9HYPH</name>
<organism evidence="2 3">
    <name type="scientific">Reyranella soli</name>
    <dbReference type="NCBI Taxonomy" id="1230389"/>
    <lineage>
        <taxon>Bacteria</taxon>
        <taxon>Pseudomonadati</taxon>
        <taxon>Pseudomonadota</taxon>
        <taxon>Alphaproteobacteria</taxon>
        <taxon>Hyphomicrobiales</taxon>
        <taxon>Reyranellaceae</taxon>
        <taxon>Reyranella</taxon>
    </lineage>
</organism>
<dbReference type="Gene3D" id="2.30.40.10">
    <property type="entry name" value="Urease, subunit C, domain 1"/>
    <property type="match status" value="1"/>
</dbReference>
<dbReference type="RefSeq" id="WP_147149582.1">
    <property type="nucleotide sequence ID" value="NZ_BKAJ01000038.1"/>
</dbReference>
<evidence type="ECO:0000313" key="2">
    <source>
        <dbReference type="EMBL" id="GEP55498.1"/>
    </source>
</evidence>
<dbReference type="EMBL" id="BKAJ01000038">
    <property type="protein sequence ID" value="GEP55498.1"/>
    <property type="molecule type" value="Genomic_DNA"/>
</dbReference>
<dbReference type="SUPFAM" id="SSF51338">
    <property type="entry name" value="Composite domain of metallo-dependent hydrolases"/>
    <property type="match status" value="1"/>
</dbReference>
<feature type="domain" description="Amidohydrolase-related" evidence="1">
    <location>
        <begin position="79"/>
        <end position="417"/>
    </location>
</feature>
<reference evidence="2 3" key="1">
    <citation type="submission" date="2019-07" db="EMBL/GenBank/DDBJ databases">
        <title>Whole genome shotgun sequence of Reyranella soli NBRC 108950.</title>
        <authorList>
            <person name="Hosoyama A."/>
            <person name="Uohara A."/>
            <person name="Ohji S."/>
            <person name="Ichikawa N."/>
        </authorList>
    </citation>
    <scope>NUCLEOTIDE SEQUENCE [LARGE SCALE GENOMIC DNA]</scope>
    <source>
        <strain evidence="2 3">NBRC 108950</strain>
    </source>
</reference>
<dbReference type="Gene3D" id="3.20.20.140">
    <property type="entry name" value="Metal-dependent hydrolases"/>
    <property type="match status" value="1"/>
</dbReference>
<dbReference type="PANTHER" id="PTHR43135">
    <property type="entry name" value="ALPHA-D-RIBOSE 1-METHYLPHOSPHONATE 5-TRIPHOSPHATE DIPHOSPHATASE"/>
    <property type="match status" value="1"/>
</dbReference>
<protein>
    <submittedName>
        <fullName evidence="2">Xaa-Pro dipeptidase</fullName>
    </submittedName>
</protein>
<dbReference type="Proteomes" id="UP000321058">
    <property type="component" value="Unassembled WGS sequence"/>
</dbReference>